<dbReference type="InterPro" id="IPR011006">
    <property type="entry name" value="CheY-like_superfamily"/>
</dbReference>
<dbReference type="CDD" id="cd00156">
    <property type="entry name" value="REC"/>
    <property type="match status" value="1"/>
</dbReference>
<keyword evidence="1" id="KW-0547">Nucleotide-binding</keyword>
<dbReference type="PRINTS" id="PR01590">
    <property type="entry name" value="HTHFIS"/>
</dbReference>
<dbReference type="CDD" id="cd00009">
    <property type="entry name" value="AAA"/>
    <property type="match status" value="1"/>
</dbReference>
<dbReference type="EMBL" id="CP053085">
    <property type="protein sequence ID" value="QJR36197.1"/>
    <property type="molecule type" value="Genomic_DNA"/>
</dbReference>
<gene>
    <name evidence="8" type="ORF">HKW67_12105</name>
</gene>
<evidence type="ECO:0000259" key="7">
    <source>
        <dbReference type="PROSITE" id="PS50110"/>
    </source>
</evidence>
<dbReference type="AlphaFoldDB" id="A0A6M4IRR3"/>
<dbReference type="SMART" id="SM00448">
    <property type="entry name" value="REC"/>
    <property type="match status" value="1"/>
</dbReference>
<dbReference type="SUPFAM" id="SSF52540">
    <property type="entry name" value="P-loop containing nucleoside triphosphate hydrolases"/>
    <property type="match status" value="1"/>
</dbReference>
<dbReference type="Pfam" id="PF25601">
    <property type="entry name" value="AAA_lid_14"/>
    <property type="match status" value="1"/>
</dbReference>
<keyword evidence="9" id="KW-1185">Reference proteome</keyword>
<dbReference type="GO" id="GO:0006355">
    <property type="term" value="P:regulation of DNA-templated transcription"/>
    <property type="evidence" value="ECO:0007669"/>
    <property type="project" value="InterPro"/>
</dbReference>
<dbReference type="SUPFAM" id="SSF46689">
    <property type="entry name" value="Homeodomain-like"/>
    <property type="match status" value="1"/>
</dbReference>
<accession>A0A6M4IRR3</accession>
<evidence type="ECO:0000256" key="5">
    <source>
        <dbReference type="PROSITE-ProRule" id="PRU00169"/>
    </source>
</evidence>
<keyword evidence="4" id="KW-0804">Transcription</keyword>
<dbReference type="GO" id="GO:0005524">
    <property type="term" value="F:ATP binding"/>
    <property type="evidence" value="ECO:0007669"/>
    <property type="project" value="UniProtKB-KW"/>
</dbReference>
<dbReference type="PROSITE" id="PS00675">
    <property type="entry name" value="SIGMA54_INTERACT_1"/>
    <property type="match status" value="1"/>
</dbReference>
<evidence type="ECO:0000256" key="4">
    <source>
        <dbReference type="ARBA" id="ARBA00023163"/>
    </source>
</evidence>
<feature type="domain" description="Response regulatory" evidence="7">
    <location>
        <begin position="22"/>
        <end position="136"/>
    </location>
</feature>
<dbReference type="Gene3D" id="1.10.10.60">
    <property type="entry name" value="Homeodomain-like"/>
    <property type="match status" value="1"/>
</dbReference>
<evidence type="ECO:0000313" key="8">
    <source>
        <dbReference type="EMBL" id="QJR36197.1"/>
    </source>
</evidence>
<dbReference type="InterPro" id="IPR001789">
    <property type="entry name" value="Sig_transdc_resp-reg_receiver"/>
</dbReference>
<dbReference type="InterPro" id="IPR002078">
    <property type="entry name" value="Sigma_54_int"/>
</dbReference>
<dbReference type="GO" id="GO:0000160">
    <property type="term" value="P:phosphorelay signal transduction system"/>
    <property type="evidence" value="ECO:0007669"/>
    <property type="project" value="InterPro"/>
</dbReference>
<dbReference type="Proteomes" id="UP000500938">
    <property type="component" value="Chromosome"/>
</dbReference>
<dbReference type="RefSeq" id="WP_171225632.1">
    <property type="nucleotide sequence ID" value="NZ_CP053085.1"/>
</dbReference>
<dbReference type="Gene3D" id="1.10.8.60">
    <property type="match status" value="1"/>
</dbReference>
<evidence type="ECO:0000256" key="1">
    <source>
        <dbReference type="ARBA" id="ARBA00022741"/>
    </source>
</evidence>
<keyword evidence="2" id="KW-0067">ATP-binding</keyword>
<dbReference type="InterPro" id="IPR025662">
    <property type="entry name" value="Sigma_54_int_dom_ATP-bd_1"/>
</dbReference>
<dbReference type="PROSITE" id="PS00676">
    <property type="entry name" value="SIGMA54_INTERACT_2"/>
    <property type="match status" value="1"/>
</dbReference>
<dbReference type="InterPro" id="IPR002197">
    <property type="entry name" value="HTH_Fis"/>
</dbReference>
<reference evidence="8 9" key="1">
    <citation type="submission" date="2020-05" db="EMBL/GenBank/DDBJ databases">
        <title>Complete genome sequence of Gemmatimonas greenlandica TET16.</title>
        <authorList>
            <person name="Zeng Y."/>
        </authorList>
    </citation>
    <scope>NUCLEOTIDE SEQUENCE [LARGE SCALE GENOMIC DNA]</scope>
    <source>
        <strain evidence="8 9">TET16</strain>
    </source>
</reference>
<dbReference type="PROSITE" id="PS50045">
    <property type="entry name" value="SIGMA54_INTERACT_4"/>
    <property type="match status" value="1"/>
</dbReference>
<organism evidence="8 9">
    <name type="scientific">Gemmatimonas groenlandica</name>
    <dbReference type="NCBI Taxonomy" id="2732249"/>
    <lineage>
        <taxon>Bacteria</taxon>
        <taxon>Pseudomonadati</taxon>
        <taxon>Gemmatimonadota</taxon>
        <taxon>Gemmatimonadia</taxon>
        <taxon>Gemmatimonadales</taxon>
        <taxon>Gemmatimonadaceae</taxon>
        <taxon>Gemmatimonas</taxon>
    </lineage>
</organism>
<dbReference type="PROSITE" id="PS50110">
    <property type="entry name" value="RESPONSE_REGULATORY"/>
    <property type="match status" value="1"/>
</dbReference>
<dbReference type="Pfam" id="PF02954">
    <property type="entry name" value="HTH_8"/>
    <property type="match status" value="1"/>
</dbReference>
<dbReference type="InterPro" id="IPR025943">
    <property type="entry name" value="Sigma_54_int_dom_ATP-bd_2"/>
</dbReference>
<dbReference type="PANTHER" id="PTHR32071">
    <property type="entry name" value="TRANSCRIPTIONAL REGULATORY PROTEIN"/>
    <property type="match status" value="1"/>
</dbReference>
<name>A0A6M4IRR3_9BACT</name>
<keyword evidence="3" id="KW-0805">Transcription regulation</keyword>
<dbReference type="SUPFAM" id="SSF52172">
    <property type="entry name" value="CheY-like"/>
    <property type="match status" value="1"/>
</dbReference>
<dbReference type="Gene3D" id="3.40.50.300">
    <property type="entry name" value="P-loop containing nucleotide triphosphate hydrolases"/>
    <property type="match status" value="1"/>
</dbReference>
<dbReference type="InterPro" id="IPR027417">
    <property type="entry name" value="P-loop_NTPase"/>
</dbReference>
<sequence>MTDPFLSDSSSATVPDKGTGLRILVVDDDRTLREGCASVLQMDGHAVTSTGRGEEAIDMVKRRKFDLVLVDLYMTPISGMEVLKAAVEAHKDVIVVVMTGNPSVASSIEALRAGAWDYLPKPFSASHLQVLIGRAAHAAASTKDTKEIKPSLVTQNGAGEPMALLGVSASFKKAVELAQKVAATDASVMISGESGTGKEMIAQFIHRHSRRTARKLVPLNCAALPDNLLESEMFGYRKGAFTGADRDKAGLLEVANGGTLFLDELTEMTMPLQAKLLRVLQDGVVRRLGSETQDAVVDVRFISATNRDPQEAVQQGLLREDLFYRLRVVPIKLPPLRKRLEDIPLLAEFFLKRSWERHRASGPPPALTADTITFLQSRPWRGNVRELQNVIEHVAVIAEAGRPIDPGDIPVYDEAPVAGVESGLPAAIMNEAFHTAKDNLIAHFEKEYLSRLTTRAGGNMSKAARLAGIDRTTLYRLMEKHGFRRDVLSGAAD</sequence>
<evidence type="ECO:0000256" key="3">
    <source>
        <dbReference type="ARBA" id="ARBA00023015"/>
    </source>
</evidence>
<dbReference type="SMART" id="SM00382">
    <property type="entry name" value="AAA"/>
    <property type="match status" value="1"/>
</dbReference>
<dbReference type="Pfam" id="PF00158">
    <property type="entry name" value="Sigma54_activat"/>
    <property type="match status" value="1"/>
</dbReference>
<keyword evidence="5" id="KW-0597">Phosphoprotein</keyword>
<dbReference type="InterPro" id="IPR058031">
    <property type="entry name" value="AAA_lid_NorR"/>
</dbReference>
<dbReference type="FunFam" id="3.40.50.300:FF:000006">
    <property type="entry name" value="DNA-binding transcriptional regulator NtrC"/>
    <property type="match status" value="1"/>
</dbReference>
<dbReference type="KEGG" id="ggr:HKW67_12105"/>
<protein>
    <submittedName>
        <fullName evidence="8">Sigma-54-dependent Fis family transcriptional regulator</fullName>
    </submittedName>
</protein>
<proteinExistence type="predicted"/>
<dbReference type="InterPro" id="IPR009057">
    <property type="entry name" value="Homeodomain-like_sf"/>
</dbReference>
<dbReference type="InterPro" id="IPR003593">
    <property type="entry name" value="AAA+_ATPase"/>
</dbReference>
<dbReference type="GO" id="GO:0043565">
    <property type="term" value="F:sequence-specific DNA binding"/>
    <property type="evidence" value="ECO:0007669"/>
    <property type="project" value="InterPro"/>
</dbReference>
<dbReference type="Gene3D" id="3.40.50.2300">
    <property type="match status" value="1"/>
</dbReference>
<evidence type="ECO:0000259" key="6">
    <source>
        <dbReference type="PROSITE" id="PS50045"/>
    </source>
</evidence>
<dbReference type="Pfam" id="PF00072">
    <property type="entry name" value="Response_reg"/>
    <property type="match status" value="1"/>
</dbReference>
<evidence type="ECO:0000256" key="2">
    <source>
        <dbReference type="ARBA" id="ARBA00022840"/>
    </source>
</evidence>
<feature type="domain" description="Sigma-54 factor interaction" evidence="6">
    <location>
        <begin position="164"/>
        <end position="396"/>
    </location>
</feature>
<feature type="modified residue" description="4-aspartylphosphate" evidence="5">
    <location>
        <position position="71"/>
    </location>
</feature>
<evidence type="ECO:0000313" key="9">
    <source>
        <dbReference type="Proteomes" id="UP000500938"/>
    </source>
</evidence>